<evidence type="ECO:0000313" key="3">
    <source>
        <dbReference type="Proteomes" id="UP001219525"/>
    </source>
</evidence>
<protein>
    <submittedName>
        <fullName evidence="2">Uncharacterized protein</fullName>
    </submittedName>
</protein>
<dbReference type="Proteomes" id="UP001219525">
    <property type="component" value="Unassembled WGS sequence"/>
</dbReference>
<comment type="caution">
    <text evidence="2">The sequence shown here is derived from an EMBL/GenBank/DDBJ whole genome shotgun (WGS) entry which is preliminary data.</text>
</comment>
<name>A0AAD6YMA5_9AGAR</name>
<organism evidence="2 3">
    <name type="scientific">Mycena pura</name>
    <dbReference type="NCBI Taxonomy" id="153505"/>
    <lineage>
        <taxon>Eukaryota</taxon>
        <taxon>Fungi</taxon>
        <taxon>Dikarya</taxon>
        <taxon>Basidiomycota</taxon>
        <taxon>Agaricomycotina</taxon>
        <taxon>Agaricomycetes</taxon>
        <taxon>Agaricomycetidae</taxon>
        <taxon>Agaricales</taxon>
        <taxon>Marasmiineae</taxon>
        <taxon>Mycenaceae</taxon>
        <taxon>Mycena</taxon>
    </lineage>
</organism>
<feature type="non-terminal residue" evidence="2">
    <location>
        <position position="113"/>
    </location>
</feature>
<dbReference type="PANTHER" id="PTHR40465:SF1">
    <property type="entry name" value="DUF6534 DOMAIN-CONTAINING PROTEIN"/>
    <property type="match status" value="1"/>
</dbReference>
<keyword evidence="1" id="KW-0812">Transmembrane</keyword>
<feature type="transmembrane region" description="Helical" evidence="1">
    <location>
        <begin position="90"/>
        <end position="108"/>
    </location>
</feature>
<sequence length="113" mass="12907">MTLSAIDTITGALLVGTWANSLLYAVEITQALYYFRHFQHDDWTLRTLVAVALFIDTVSTLGDYACVYLYTITHAGDPVYLIHGDLWPLPLHIFTTAIVAILVQSFLIRRYWR</sequence>
<evidence type="ECO:0000256" key="1">
    <source>
        <dbReference type="SAM" id="Phobius"/>
    </source>
</evidence>
<proteinExistence type="predicted"/>
<evidence type="ECO:0000313" key="2">
    <source>
        <dbReference type="EMBL" id="KAJ7223511.1"/>
    </source>
</evidence>
<dbReference type="EMBL" id="JARJCW010000006">
    <property type="protein sequence ID" value="KAJ7223511.1"/>
    <property type="molecule type" value="Genomic_DNA"/>
</dbReference>
<feature type="transmembrane region" description="Helical" evidence="1">
    <location>
        <begin position="12"/>
        <end position="35"/>
    </location>
</feature>
<dbReference type="PANTHER" id="PTHR40465">
    <property type="entry name" value="CHROMOSOME 1, WHOLE GENOME SHOTGUN SEQUENCE"/>
    <property type="match status" value="1"/>
</dbReference>
<keyword evidence="1" id="KW-1133">Transmembrane helix</keyword>
<keyword evidence="1" id="KW-0472">Membrane</keyword>
<dbReference type="AlphaFoldDB" id="A0AAD6YMA5"/>
<keyword evidence="3" id="KW-1185">Reference proteome</keyword>
<reference evidence="2" key="1">
    <citation type="submission" date="2023-03" db="EMBL/GenBank/DDBJ databases">
        <title>Massive genome expansion in bonnet fungi (Mycena s.s.) driven by repeated elements and novel gene families across ecological guilds.</title>
        <authorList>
            <consortium name="Lawrence Berkeley National Laboratory"/>
            <person name="Harder C.B."/>
            <person name="Miyauchi S."/>
            <person name="Viragh M."/>
            <person name="Kuo A."/>
            <person name="Thoen E."/>
            <person name="Andreopoulos B."/>
            <person name="Lu D."/>
            <person name="Skrede I."/>
            <person name="Drula E."/>
            <person name="Henrissat B."/>
            <person name="Morin E."/>
            <person name="Kohler A."/>
            <person name="Barry K."/>
            <person name="LaButti K."/>
            <person name="Morin E."/>
            <person name="Salamov A."/>
            <person name="Lipzen A."/>
            <person name="Mereny Z."/>
            <person name="Hegedus B."/>
            <person name="Baldrian P."/>
            <person name="Stursova M."/>
            <person name="Weitz H."/>
            <person name="Taylor A."/>
            <person name="Grigoriev I.V."/>
            <person name="Nagy L.G."/>
            <person name="Martin F."/>
            <person name="Kauserud H."/>
        </authorList>
    </citation>
    <scope>NUCLEOTIDE SEQUENCE</scope>
    <source>
        <strain evidence="2">9144</strain>
    </source>
</reference>
<gene>
    <name evidence="2" type="ORF">GGX14DRAFT_540280</name>
</gene>
<accession>A0AAD6YMA5</accession>
<feature type="transmembrane region" description="Helical" evidence="1">
    <location>
        <begin position="47"/>
        <end position="70"/>
    </location>
</feature>